<dbReference type="GO" id="GO:0012505">
    <property type="term" value="C:endomembrane system"/>
    <property type="evidence" value="ECO:0007669"/>
    <property type="project" value="TreeGrafter"/>
</dbReference>
<dbReference type="InterPro" id="IPR054518">
    <property type="entry name" value="ABHD16_N"/>
</dbReference>
<sequence>MLKLIYQCLTSPRLYKIYGEENRDRMYQPKRLEKLGDKIISTAKTIFNITAYTSPFLCTYIYKRGFFSMEEIVFLSKVFSGIGTLIAFSFIIRAFGRAFNSQYSDFLYALNQRKTDSQLYMDGIRKFDFDFNAWPVTFAMPIRYRKSWTDSIPFHKCSNPDLPIYQRIPVQVLAYIAVNTFAMRLIYPGTLSLIHHLLWTPLLEGRTQLVETYKSQRAKILSADGNAIDTIFTNNRAHANGNILVICCEGNSGFYEIGIMTTPIKAGYSALGWNHPGFAGSTGYPFPQQEENAIEAVIQYAVNVLKFPVENIVLFGWSIGGYTASWAAVNYPDINALVLDATFDDLLPLAQNHMPKSWGVLVKEVVRTYFDLNIGELVTQYNGPIQLIRRTEDEVICLRPGQIQSNCGNDLLIRILESRYKKWFNENGSLKDIITGYVAMTEAQRSTLNQEDLPEINRRALNLIVKHMRDFKSTHCTQLPDVHFASIMKTMHLKN</sequence>
<keyword evidence="5" id="KW-1185">Reference proteome</keyword>
<keyword evidence="1" id="KW-0472">Membrane</keyword>
<dbReference type="Pfam" id="PF00561">
    <property type="entry name" value="Abhydrolase_1"/>
    <property type="match status" value="1"/>
</dbReference>
<evidence type="ECO:0000313" key="5">
    <source>
        <dbReference type="Proteomes" id="UP000324832"/>
    </source>
</evidence>
<dbReference type="SUPFAM" id="SSF53474">
    <property type="entry name" value="alpha/beta-Hydrolases"/>
    <property type="match status" value="1"/>
</dbReference>
<accession>A0A5E4QA22</accession>
<dbReference type="Pfam" id="PF22990">
    <property type="entry name" value="ABHD16_N"/>
    <property type="match status" value="1"/>
</dbReference>
<dbReference type="AlphaFoldDB" id="A0A5E4QA22"/>
<evidence type="ECO:0000256" key="1">
    <source>
        <dbReference type="SAM" id="Phobius"/>
    </source>
</evidence>
<dbReference type="Gene3D" id="3.40.50.1820">
    <property type="entry name" value="alpha/beta hydrolase"/>
    <property type="match status" value="1"/>
</dbReference>
<evidence type="ECO:0000313" key="4">
    <source>
        <dbReference type="EMBL" id="VVC94276.1"/>
    </source>
</evidence>
<protein>
    <submittedName>
        <fullName evidence="4">Uncharacterized protein</fullName>
    </submittedName>
</protein>
<dbReference type="GO" id="GO:0004620">
    <property type="term" value="F:phospholipase activity"/>
    <property type="evidence" value="ECO:0007669"/>
    <property type="project" value="TreeGrafter"/>
</dbReference>
<dbReference type="Proteomes" id="UP000324832">
    <property type="component" value="Unassembled WGS sequence"/>
</dbReference>
<dbReference type="PANTHER" id="PTHR12277:SF72">
    <property type="entry name" value="BAT5L PROTEIN"/>
    <property type="match status" value="1"/>
</dbReference>
<evidence type="ECO:0000259" key="2">
    <source>
        <dbReference type="Pfam" id="PF00561"/>
    </source>
</evidence>
<keyword evidence="1" id="KW-0812">Transmembrane</keyword>
<feature type="domain" description="AB hydrolase-1" evidence="2">
    <location>
        <begin position="245"/>
        <end position="361"/>
    </location>
</feature>
<dbReference type="InterPro" id="IPR000073">
    <property type="entry name" value="AB_hydrolase_1"/>
</dbReference>
<keyword evidence="1" id="KW-1133">Transmembrane helix</keyword>
<feature type="transmembrane region" description="Helical" evidence="1">
    <location>
        <begin position="72"/>
        <end position="92"/>
    </location>
</feature>
<gene>
    <name evidence="4" type="ORF">LSINAPIS_LOCUS6263</name>
</gene>
<name>A0A5E4QA22_9NEOP</name>
<reference evidence="4 5" key="1">
    <citation type="submission" date="2017-07" db="EMBL/GenBank/DDBJ databases">
        <authorList>
            <person name="Talla V."/>
            <person name="Backstrom N."/>
        </authorList>
    </citation>
    <scope>NUCLEOTIDE SEQUENCE [LARGE SCALE GENOMIC DNA]</scope>
</reference>
<dbReference type="PANTHER" id="PTHR12277">
    <property type="entry name" value="ALPHA/BETA HYDROLASE DOMAIN-CONTAINING PROTEIN"/>
    <property type="match status" value="1"/>
</dbReference>
<dbReference type="GO" id="GO:0047372">
    <property type="term" value="F:monoacylglycerol lipase activity"/>
    <property type="evidence" value="ECO:0007669"/>
    <property type="project" value="TreeGrafter"/>
</dbReference>
<dbReference type="EMBL" id="FZQP02001926">
    <property type="protein sequence ID" value="VVC94276.1"/>
    <property type="molecule type" value="Genomic_DNA"/>
</dbReference>
<evidence type="ECO:0000259" key="3">
    <source>
        <dbReference type="Pfam" id="PF22990"/>
    </source>
</evidence>
<dbReference type="GO" id="GO:0006660">
    <property type="term" value="P:phosphatidylserine catabolic process"/>
    <property type="evidence" value="ECO:0007669"/>
    <property type="project" value="TreeGrafter"/>
</dbReference>
<feature type="domain" description="Phosphatidylserine Lipase ABHD16 N-terminal" evidence="3">
    <location>
        <begin position="4"/>
        <end position="130"/>
    </location>
</feature>
<dbReference type="InterPro" id="IPR029058">
    <property type="entry name" value="AB_hydrolase_fold"/>
</dbReference>
<organism evidence="4 5">
    <name type="scientific">Leptidea sinapis</name>
    <dbReference type="NCBI Taxonomy" id="189913"/>
    <lineage>
        <taxon>Eukaryota</taxon>
        <taxon>Metazoa</taxon>
        <taxon>Ecdysozoa</taxon>
        <taxon>Arthropoda</taxon>
        <taxon>Hexapoda</taxon>
        <taxon>Insecta</taxon>
        <taxon>Pterygota</taxon>
        <taxon>Neoptera</taxon>
        <taxon>Endopterygota</taxon>
        <taxon>Lepidoptera</taxon>
        <taxon>Glossata</taxon>
        <taxon>Ditrysia</taxon>
        <taxon>Papilionoidea</taxon>
        <taxon>Pieridae</taxon>
        <taxon>Dismorphiinae</taxon>
        <taxon>Leptidea</taxon>
    </lineage>
</organism>
<dbReference type="GO" id="GO:0052651">
    <property type="term" value="P:monoacylglycerol catabolic process"/>
    <property type="evidence" value="ECO:0007669"/>
    <property type="project" value="TreeGrafter"/>
</dbReference>
<proteinExistence type="predicted"/>